<gene>
    <name evidence="1" type="ORF">NCTC9828_00441</name>
</gene>
<organism evidence="1 2">
    <name type="scientific">Streptococcus agalactiae</name>
    <dbReference type="NCBI Taxonomy" id="1311"/>
    <lineage>
        <taxon>Bacteria</taxon>
        <taxon>Bacillati</taxon>
        <taxon>Bacillota</taxon>
        <taxon>Bacilli</taxon>
        <taxon>Lactobacillales</taxon>
        <taxon>Streptococcaceae</taxon>
        <taxon>Streptococcus</taxon>
    </lineage>
</organism>
<proteinExistence type="predicted"/>
<evidence type="ECO:0000313" key="2">
    <source>
        <dbReference type="Proteomes" id="UP000255140"/>
    </source>
</evidence>
<protein>
    <submittedName>
        <fullName evidence="1">Uncharacterized protein</fullName>
    </submittedName>
</protein>
<reference evidence="1 2" key="1">
    <citation type="submission" date="2018-06" db="EMBL/GenBank/DDBJ databases">
        <authorList>
            <consortium name="Pathogen Informatics"/>
            <person name="Doyle S."/>
        </authorList>
    </citation>
    <scope>NUCLEOTIDE SEQUENCE [LARGE SCALE GENOMIC DNA]</scope>
    <source>
        <strain evidence="1 2">NCTC9828</strain>
    </source>
</reference>
<dbReference type="Proteomes" id="UP000255140">
    <property type="component" value="Unassembled WGS sequence"/>
</dbReference>
<dbReference type="AlphaFoldDB" id="A0AB74H2E0"/>
<name>A0AB74H2E0_STRAG</name>
<evidence type="ECO:0000313" key="1">
    <source>
        <dbReference type="EMBL" id="SUN27652.1"/>
    </source>
</evidence>
<sequence length="76" mass="8865">MKNLEKDPIMSFVDLPTTEIIEPLFFHKVSTFVGAFLFCWKGGKSYQKEIRLFRIAGSSPVVLYCYFNDNCWFVNS</sequence>
<dbReference type="EMBL" id="UHEW01000005">
    <property type="protein sequence ID" value="SUN27652.1"/>
    <property type="molecule type" value="Genomic_DNA"/>
</dbReference>
<comment type="caution">
    <text evidence="1">The sequence shown here is derived from an EMBL/GenBank/DDBJ whole genome shotgun (WGS) entry which is preliminary data.</text>
</comment>
<accession>A0AB74H2E0</accession>